<evidence type="ECO:0000259" key="1">
    <source>
        <dbReference type="PROSITE" id="PS51192"/>
    </source>
</evidence>
<dbReference type="PROSITE" id="PS51192">
    <property type="entry name" value="HELICASE_ATP_BIND_1"/>
    <property type="match status" value="1"/>
</dbReference>
<dbReference type="EMBL" id="AP018823">
    <property type="protein sequence ID" value="BBF86992.1"/>
    <property type="molecule type" value="Genomic_DNA"/>
</dbReference>
<dbReference type="SUPFAM" id="SSF52540">
    <property type="entry name" value="P-loop containing nucleoside triphosphate hydrolases"/>
    <property type="match status" value="1"/>
</dbReference>
<dbReference type="InterPro" id="IPR014001">
    <property type="entry name" value="Helicase_ATP-bd"/>
</dbReference>
<dbReference type="Pfam" id="PF18766">
    <property type="entry name" value="SWI2_SNF2"/>
    <property type="match status" value="1"/>
</dbReference>
<proteinExistence type="predicted"/>
<dbReference type="InterPro" id="IPR007409">
    <property type="entry name" value="Restrct_endonuc_type1_HsdR_N"/>
</dbReference>
<dbReference type="Pfam" id="PF04313">
    <property type="entry name" value="HSDR_N"/>
    <property type="match status" value="1"/>
</dbReference>
<dbReference type="EC" id="3.1.21.3" evidence="2"/>
<dbReference type="GO" id="GO:0003677">
    <property type="term" value="F:DNA binding"/>
    <property type="evidence" value="ECO:0007669"/>
    <property type="project" value="UniProtKB-KW"/>
</dbReference>
<keyword evidence="2" id="KW-0378">Hydrolase</keyword>
<dbReference type="Proteomes" id="UP000198290">
    <property type="component" value="Chromosome"/>
</dbReference>
<dbReference type="AlphaFoldDB" id="A0A3G9GM50"/>
<dbReference type="GO" id="GO:0005524">
    <property type="term" value="F:ATP binding"/>
    <property type="evidence" value="ECO:0007669"/>
    <property type="project" value="UniProtKB-KW"/>
</dbReference>
<dbReference type="InterPro" id="IPR040980">
    <property type="entry name" value="SWI2_SNF2"/>
</dbReference>
<accession>A0A3G9GM50</accession>
<dbReference type="RefSeq" id="WP_089085121.1">
    <property type="nucleotide sequence ID" value="NZ_AP018823.1"/>
</dbReference>
<dbReference type="SMART" id="SM00487">
    <property type="entry name" value="DEXDc"/>
    <property type="match status" value="1"/>
</dbReference>
<dbReference type="REBASE" id="218851">
    <property type="entry name" value="AmaH3ORF23P"/>
</dbReference>
<keyword evidence="3" id="KW-1185">Reference proteome</keyword>
<dbReference type="Gene3D" id="3.90.1570.50">
    <property type="match status" value="1"/>
</dbReference>
<dbReference type="PANTHER" id="PTHR42927">
    <property type="entry name" value="HELICASE SUPERFAMILY 1 AND 2 DOMAIN-CONTAINING PROTEIN"/>
    <property type="match status" value="1"/>
</dbReference>
<name>A0A3G9GM50_9NEIS</name>
<evidence type="ECO:0000313" key="3">
    <source>
        <dbReference type="Proteomes" id="UP000198290"/>
    </source>
</evidence>
<gene>
    <name evidence="2" type="ORF">DLM_3402</name>
</gene>
<dbReference type="KEGG" id="amah:DLM_3402"/>
<dbReference type="PANTHER" id="PTHR42927:SF1">
    <property type="entry name" value="HELICASE SUPERFAMILY 1 AND 2 DOMAIN-CONTAINING PROTEIN"/>
    <property type="match status" value="1"/>
</dbReference>
<reference evidence="2 3" key="2">
    <citation type="journal article" date="2017" name="Genome Announc.">
        <title>Draft genome sequence of Aquitalea magnusonii strain H3, a plant growth-promoting bacterium of duckweed Lemna minor.</title>
        <authorList>
            <person name="Ishizawa H."/>
            <person name="Kuroda M."/>
            <person name="Ike M."/>
        </authorList>
    </citation>
    <scope>NUCLEOTIDE SEQUENCE [LARGE SCALE GENOMIC DNA]</scope>
    <source>
        <strain evidence="2 3">H3</strain>
    </source>
</reference>
<reference evidence="3" key="3">
    <citation type="journal article" date="2017" name="Plant Physiol. Biochem.">
        <title>Differential oxidative and antioxidative response of duckweed Lemna minor toward plant growth promoting/inhibiting bacteria.</title>
        <authorList>
            <person name="Ishizawa H."/>
            <person name="Kuroda M."/>
            <person name="Morikawa M."/>
            <person name="Ike M."/>
        </authorList>
    </citation>
    <scope>NUCLEOTIDE SEQUENCE [LARGE SCALE GENOMIC DNA]</scope>
    <source>
        <strain evidence="3">H3</strain>
    </source>
</reference>
<sequence>MHKEVDFENDIEHALVTHGGYEKGDPNAYDAETALFPADVLAFVQKTQPKIWTRLTQLDATKAPGMLLDSLVKELAAKGMLAILREGFKCVGKTVRLAYFAPNTGLDPASTERYDDNRLTVIRQVNTKSGAIPDVVLAVNGLPVATLELKNPMSATCWNVEHAKHQYRFERDPKELLFAFKQRCLVHFAVDTELVFMTTKLEGKDTFFLPFNLGHNHAAGNPPVMDGDGGDVRTAYLWRQVLVRDSLMDILARFIHLDVEEKTVVTEKGIKRHRKETMIFPRYHQLDAVRALTSHAQAHGSGHNYLIQHSAGSGKSNSIAWLAHRLSSLHDAANEKIFHSVVVITDRRVLDQQLQNTIFQFEHKLGVVQKIDENTQQLAKALADGVPIIISTIQKFPFITQAIRTLEANGKGVAISTAGKRFAVIVDEAHSSQSGETAMELRKILNKDGIEAAIAEQLLDLDDEALSEDAKKELLREQLKRVKQPNLSFFAFTATPKFKTLAVFNEPGPNGKAPFHHYSMRQAIEEGFIHDVLKYYTHYKRYYKLIQKVEEDPAVPRRKAAKALARFVQFHDYEIAQKVEVIVEHFRTHSRHKIGGRAKAMVVTNSREHAVRYKLGFDKYIKDQEYTDVKSLVAFSGEIMLKEFADKKFTEVGMNNGLKESELPEKFNTEEYQVLLVAEKYQTGFDQPLLHSMYVDKRLSGIQAVQTLSRLNRTTRGKTDTFVLDFVNEPEEIYAAFKPYYEATEKGEDTDPQQLNTLAYTLAGWKVYTAEEVSAWCEIWFRNRMNPTGGEHKKLNALLDLAVERFKDLGEEDQNLFKGQLVSFRNLYAFVSQVIPYQDSDHEKLFSYARFLLTKLPRTVDSRTVQVDDEVELKYYRLQKISEGAIDLKAGEPDALYGPTEVGTGQADEDVQLSTLVGKLNERFGTEFTPADQLFFDQVRETAVANEQLRQAVMANSIENFEPVFNKQLENLFIERMDGNEDIFVRLMNDEAFRSVAASHLMRAVYQQVKASGK</sequence>
<protein>
    <submittedName>
        <fullName evidence="2">Type I restriction-modification system, restriction subunit R</fullName>
        <ecNumber evidence="2">3.1.21.3</ecNumber>
    </submittedName>
</protein>
<dbReference type="GO" id="GO:0009307">
    <property type="term" value="P:DNA restriction-modification system"/>
    <property type="evidence" value="ECO:0007669"/>
    <property type="project" value="UniProtKB-KW"/>
</dbReference>
<reference evidence="3" key="1">
    <citation type="journal article" date="2017" name="Biotechnol. Biofuels">
        <title>Evaluation of environmental bacterial communities as a factor affecting the growth of duckweed Lemna minor.</title>
        <authorList>
            <person name="Ishizawa H."/>
            <person name="Kuroda M."/>
            <person name="Morikawa M."/>
            <person name="Ike M."/>
        </authorList>
    </citation>
    <scope>NUCLEOTIDE SEQUENCE [LARGE SCALE GENOMIC DNA]</scope>
    <source>
        <strain evidence="3">H3</strain>
    </source>
</reference>
<dbReference type="Gene3D" id="3.40.50.300">
    <property type="entry name" value="P-loop containing nucleotide triphosphate hydrolases"/>
    <property type="match status" value="2"/>
</dbReference>
<feature type="domain" description="Helicase ATP-binding" evidence="1">
    <location>
        <begin position="296"/>
        <end position="514"/>
    </location>
</feature>
<dbReference type="InterPro" id="IPR027417">
    <property type="entry name" value="P-loop_NTPase"/>
</dbReference>
<dbReference type="OrthoDB" id="9758243at2"/>
<dbReference type="GO" id="GO:0009035">
    <property type="term" value="F:type I site-specific deoxyribonuclease activity"/>
    <property type="evidence" value="ECO:0007669"/>
    <property type="project" value="UniProtKB-EC"/>
</dbReference>
<evidence type="ECO:0000313" key="2">
    <source>
        <dbReference type="EMBL" id="BBF86992.1"/>
    </source>
</evidence>
<dbReference type="InterPro" id="IPR055180">
    <property type="entry name" value="HsdR_RecA-like_helicase_dom_2"/>
</dbReference>
<organism evidence="2 3">
    <name type="scientific">Aquitalea magnusonii</name>
    <dbReference type="NCBI Taxonomy" id="332411"/>
    <lineage>
        <taxon>Bacteria</taxon>
        <taxon>Pseudomonadati</taxon>
        <taxon>Pseudomonadota</taxon>
        <taxon>Betaproteobacteria</taxon>
        <taxon>Neisseriales</taxon>
        <taxon>Chromobacteriaceae</taxon>
        <taxon>Aquitalea</taxon>
    </lineage>
</organism>
<dbReference type="Pfam" id="PF22679">
    <property type="entry name" value="T1R_D3-like"/>
    <property type="match status" value="1"/>
</dbReference>